<feature type="compositionally biased region" description="Basic and acidic residues" evidence="3">
    <location>
        <begin position="209"/>
        <end position="222"/>
    </location>
</feature>
<accession>A0A1B8GTL1</accession>
<name>A0A1B8GTL1_9PEZI</name>
<dbReference type="STRING" id="342668.A0A1B8GTL1"/>
<feature type="compositionally biased region" description="Polar residues" evidence="3">
    <location>
        <begin position="406"/>
        <end position="422"/>
    </location>
</feature>
<dbReference type="AlphaFoldDB" id="A0A1B8GTL1"/>
<evidence type="ECO:0000256" key="1">
    <source>
        <dbReference type="ARBA" id="ARBA00004123"/>
    </source>
</evidence>
<dbReference type="GeneID" id="28836013"/>
<gene>
    <name evidence="4" type="ORF">VE01_02627</name>
</gene>
<dbReference type="GO" id="GO:0003677">
    <property type="term" value="F:DNA binding"/>
    <property type="evidence" value="ECO:0007669"/>
    <property type="project" value="InterPro"/>
</dbReference>
<keyword evidence="5" id="KW-1185">Reference proteome</keyword>
<feature type="compositionally biased region" description="Low complexity" evidence="3">
    <location>
        <begin position="47"/>
        <end position="58"/>
    </location>
</feature>
<feature type="region of interest" description="Disordered" evidence="3">
    <location>
        <begin position="799"/>
        <end position="881"/>
    </location>
</feature>
<feature type="compositionally biased region" description="Pro residues" evidence="3">
    <location>
        <begin position="66"/>
        <end position="82"/>
    </location>
</feature>
<feature type="compositionally biased region" description="Gly residues" evidence="3">
    <location>
        <begin position="952"/>
        <end position="967"/>
    </location>
</feature>
<feature type="compositionally biased region" description="Basic and acidic residues" evidence="3">
    <location>
        <begin position="324"/>
        <end position="341"/>
    </location>
</feature>
<proteinExistence type="predicted"/>
<feature type="compositionally biased region" description="Pro residues" evidence="3">
    <location>
        <begin position="849"/>
        <end position="867"/>
    </location>
</feature>
<comment type="subcellular location">
    <subcellularLocation>
        <location evidence="1">Nucleus</location>
    </subcellularLocation>
</comment>
<feature type="region of interest" description="Disordered" evidence="3">
    <location>
        <begin position="942"/>
        <end position="1017"/>
    </location>
</feature>
<protein>
    <recommendedName>
        <fullName evidence="6">5-Methylcytosine G/T mismatch-specific DNA glycosylase</fullName>
    </recommendedName>
</protein>
<evidence type="ECO:0000313" key="5">
    <source>
        <dbReference type="Proteomes" id="UP000091956"/>
    </source>
</evidence>
<feature type="region of interest" description="Disordered" evidence="3">
    <location>
        <begin position="1"/>
        <end position="441"/>
    </location>
</feature>
<dbReference type="EMBL" id="KV460213">
    <property type="protein sequence ID" value="OBT99174.2"/>
    <property type="molecule type" value="Genomic_DNA"/>
</dbReference>
<sequence>MPDLKLSQVTPITTTTTPTQLHPSFLHQHTKQHHHNSYTNIQSRTNPATASPTAHPPSRQLHHHPPSSPCAPQLPQPAPPKRLPVSSTPGLSIADATPPTDIMPSSLAADAATEPSERPSERRAREKRERDPNKPKKPRSSKPRPIDPETGLPVRRRKREKEKEGQGDINAESEPSASMADLVPELSRTASAPGASRESLPYPSLSKAHSKDAVYSRVDLNKPDVYTPEPTDIDAHKARGSQESLKSKGARGSQESLKAKGARGSQESLKRDGPLTPPDTELSAQRKSSTSTPTRAAKIREEEAKGSRPSSRGSERSWFGRPKVIRDDRSKVSTKSKDSRGTARKSSRPRVDVVEVVEVVEDDYLSDEGQSRSGFDSNATSVAPKRTQPQQVAAGSGGRPPGLDTDSGQSNRESASPRTPTATPKFDAHDPKNFARDFRPTPSPFVNFEAPGGQQQSNFDSPLPPPPPPPPMVPINIPRVDYLMQNGGLPRPIPKVLLAVTPSHTTTAYPGRASVPPPPDIEKVFGPFYSLLDQYETVLDKNGSVAVATGYRSIARKLLDRLENVFARELSAEGCTCIMCSSDPDARLYHSRALGWGDVLEWVSGRRSLPPYPAFDFGATATGLGLSPLTDDGRPSSPQKIDPDIAEEYREHYLRQSKKTKAVVDKWLSATPGTAAPPPPDIDDDTLSFTILTHLPSSSRPIFSALLAGSATVPTTRSPTPAPKVRSEFIAKTTLAIQRLYRLPTAPRDPEAAIYLLHNPSLHHLLTTLSLINTAEWEILISGRFDGFLWSGADLDASAMSSPPSDPNFPSPPSRGPTPSSAAPPSRGPTPAGRYPFSPPPLRNAFDTSPPPSRNPTPSAFPPPSIPGTPFQGGRHPVSSDEDAEIAVLAEIERDIYAGMEALEDAFEALHRKAEVVRQALRQRGAGLAMAAQSRRGGVGIGVRAATPGGESAAGGWGGGGGGGGWQGEESESGSEWAEEEIAPDDSASNISSSRHRRPKRRNERRTPALVEEEEEE</sequence>
<dbReference type="RefSeq" id="XP_018132907.2">
    <property type="nucleotide sequence ID" value="XM_018272135.2"/>
</dbReference>
<keyword evidence="2" id="KW-0539">Nucleus</keyword>
<dbReference type="PANTHER" id="PTHR15074">
    <property type="entry name" value="METHYL-CPG-BINDING PROTEIN"/>
    <property type="match status" value="1"/>
</dbReference>
<organism evidence="4 5">
    <name type="scientific">Pseudogymnoascus verrucosus</name>
    <dbReference type="NCBI Taxonomy" id="342668"/>
    <lineage>
        <taxon>Eukaryota</taxon>
        <taxon>Fungi</taxon>
        <taxon>Dikarya</taxon>
        <taxon>Ascomycota</taxon>
        <taxon>Pezizomycotina</taxon>
        <taxon>Leotiomycetes</taxon>
        <taxon>Thelebolales</taxon>
        <taxon>Thelebolaceae</taxon>
        <taxon>Pseudogymnoascus</taxon>
    </lineage>
</organism>
<feature type="compositionally biased region" description="Polar residues" evidence="3">
    <location>
        <begin position="37"/>
        <end position="46"/>
    </location>
</feature>
<evidence type="ECO:0000256" key="3">
    <source>
        <dbReference type="SAM" id="MobiDB-lite"/>
    </source>
</evidence>
<dbReference type="GO" id="GO:0005634">
    <property type="term" value="C:nucleus"/>
    <property type="evidence" value="ECO:0007669"/>
    <property type="project" value="UniProtKB-SubCell"/>
</dbReference>
<feature type="compositionally biased region" description="Polar residues" evidence="3">
    <location>
        <begin position="282"/>
        <end position="294"/>
    </location>
</feature>
<evidence type="ECO:0000313" key="4">
    <source>
        <dbReference type="EMBL" id="OBT99174.2"/>
    </source>
</evidence>
<reference evidence="5" key="2">
    <citation type="journal article" date="2018" name="Nat. Commun.">
        <title>Extreme sensitivity to ultraviolet light in the fungal pathogen causing white-nose syndrome of bats.</title>
        <authorList>
            <person name="Palmer J.M."/>
            <person name="Drees K.P."/>
            <person name="Foster J.T."/>
            <person name="Lindner D.L."/>
        </authorList>
    </citation>
    <scope>NUCLEOTIDE SEQUENCE [LARGE SCALE GENOMIC DNA]</scope>
    <source>
        <strain evidence="5">UAMH 10579</strain>
    </source>
</reference>
<feature type="compositionally biased region" description="Acidic residues" evidence="3">
    <location>
        <begin position="969"/>
        <end position="984"/>
    </location>
</feature>
<feature type="compositionally biased region" description="Low complexity" evidence="3">
    <location>
        <begin position="10"/>
        <end position="19"/>
    </location>
</feature>
<feature type="compositionally biased region" description="Low complexity" evidence="3">
    <location>
        <begin position="817"/>
        <end position="834"/>
    </location>
</feature>
<feature type="compositionally biased region" description="Pro residues" evidence="3">
    <location>
        <begin position="804"/>
        <end position="816"/>
    </location>
</feature>
<feature type="compositionally biased region" description="Basic and acidic residues" evidence="3">
    <location>
        <begin position="426"/>
        <end position="439"/>
    </location>
</feature>
<reference evidence="4 5" key="1">
    <citation type="submission" date="2016-03" db="EMBL/GenBank/DDBJ databases">
        <title>Comparative genomics of Pseudogymnoascus destructans, the fungus causing white-nose syndrome of bats.</title>
        <authorList>
            <person name="Palmer J.M."/>
            <person name="Drees K.P."/>
            <person name="Foster J.T."/>
            <person name="Lindner D.L."/>
        </authorList>
    </citation>
    <scope>NUCLEOTIDE SEQUENCE [LARGE SCALE GENOMIC DNA]</scope>
    <source>
        <strain evidence="4 5">UAMH 10579</strain>
    </source>
</reference>
<dbReference type="InterPro" id="IPR045138">
    <property type="entry name" value="MeCP2/MBD4"/>
</dbReference>
<evidence type="ECO:0008006" key="6">
    <source>
        <dbReference type="Google" id="ProtNLM"/>
    </source>
</evidence>
<feature type="compositionally biased region" description="Polar residues" evidence="3">
    <location>
        <begin position="371"/>
        <end position="393"/>
    </location>
</feature>
<feature type="compositionally biased region" description="Basic residues" evidence="3">
    <location>
        <begin position="994"/>
        <end position="1004"/>
    </location>
</feature>
<feature type="compositionally biased region" description="Basic and acidic residues" evidence="3">
    <location>
        <begin position="115"/>
        <end position="134"/>
    </location>
</feature>
<evidence type="ECO:0000256" key="2">
    <source>
        <dbReference type="ARBA" id="ARBA00023242"/>
    </source>
</evidence>
<dbReference type="PANTHER" id="PTHR15074:SF5">
    <property type="entry name" value="5-METHYLCYTOSINE G_T MISMATCH-SPECIFIC DNA GLYCOSYLASE"/>
    <property type="match status" value="1"/>
</dbReference>
<dbReference type="Proteomes" id="UP000091956">
    <property type="component" value="Unassembled WGS sequence"/>
</dbReference>